<dbReference type="Pfam" id="PF00069">
    <property type="entry name" value="Pkinase"/>
    <property type="match status" value="1"/>
</dbReference>
<feature type="region of interest" description="Disordered" evidence="6">
    <location>
        <begin position="1"/>
        <end position="24"/>
    </location>
</feature>
<feature type="binding site" evidence="5">
    <location>
        <position position="207"/>
    </location>
    <ligand>
        <name>ATP</name>
        <dbReference type="ChEBI" id="CHEBI:30616"/>
    </ligand>
</feature>
<evidence type="ECO:0000256" key="4">
    <source>
        <dbReference type="ARBA" id="ARBA00022840"/>
    </source>
</evidence>
<organism evidence="8 9">
    <name type="scientific">Pseudorhizobium tarimense</name>
    <dbReference type="NCBI Taxonomy" id="1079109"/>
    <lineage>
        <taxon>Bacteria</taxon>
        <taxon>Pseudomonadati</taxon>
        <taxon>Pseudomonadota</taxon>
        <taxon>Alphaproteobacteria</taxon>
        <taxon>Hyphomicrobiales</taxon>
        <taxon>Rhizobiaceae</taxon>
        <taxon>Rhizobium/Agrobacterium group</taxon>
        <taxon>Pseudorhizobium</taxon>
    </lineage>
</organism>
<dbReference type="PANTHER" id="PTHR43289:SF6">
    <property type="entry name" value="SERINE_THREONINE-PROTEIN KINASE NEKL-3"/>
    <property type="match status" value="1"/>
</dbReference>
<keyword evidence="9" id="KW-1185">Reference proteome</keyword>
<evidence type="ECO:0000313" key="8">
    <source>
        <dbReference type="EMBL" id="MET3585335.1"/>
    </source>
</evidence>
<dbReference type="Proteomes" id="UP001549031">
    <property type="component" value="Unassembled WGS sequence"/>
</dbReference>
<dbReference type="PROSITE" id="PS00107">
    <property type="entry name" value="PROTEIN_KINASE_ATP"/>
    <property type="match status" value="1"/>
</dbReference>
<keyword evidence="1" id="KW-0808">Transferase</keyword>
<evidence type="ECO:0000256" key="5">
    <source>
        <dbReference type="PROSITE-ProRule" id="PRU10141"/>
    </source>
</evidence>
<dbReference type="RefSeq" id="WP_247243302.1">
    <property type="nucleotide sequence ID" value="NZ_JALJRA010000005.1"/>
</dbReference>
<keyword evidence="2 5" id="KW-0547">Nucleotide-binding</keyword>
<dbReference type="InterPro" id="IPR008271">
    <property type="entry name" value="Ser/Thr_kinase_AS"/>
</dbReference>
<evidence type="ECO:0000259" key="7">
    <source>
        <dbReference type="PROSITE" id="PS50011"/>
    </source>
</evidence>
<protein>
    <submittedName>
        <fullName evidence="8">Ser/Thr protein kinase</fullName>
    </submittedName>
</protein>
<dbReference type="Gene3D" id="3.30.200.20">
    <property type="entry name" value="Phosphorylase Kinase, domain 1"/>
    <property type="match status" value="1"/>
</dbReference>
<dbReference type="PANTHER" id="PTHR43289">
    <property type="entry name" value="MITOGEN-ACTIVATED PROTEIN KINASE KINASE KINASE 20-RELATED"/>
    <property type="match status" value="1"/>
</dbReference>
<proteinExistence type="predicted"/>
<evidence type="ECO:0000313" key="9">
    <source>
        <dbReference type="Proteomes" id="UP001549031"/>
    </source>
</evidence>
<dbReference type="InterPro" id="IPR000719">
    <property type="entry name" value="Prot_kinase_dom"/>
</dbReference>
<dbReference type="InterPro" id="IPR017441">
    <property type="entry name" value="Protein_kinase_ATP_BS"/>
</dbReference>
<reference evidence="8 9" key="1">
    <citation type="submission" date="2024-06" db="EMBL/GenBank/DDBJ databases">
        <title>Genomic Encyclopedia of Type Strains, Phase IV (KMG-IV): sequencing the most valuable type-strain genomes for metagenomic binning, comparative biology and taxonomic classification.</title>
        <authorList>
            <person name="Goeker M."/>
        </authorList>
    </citation>
    <scope>NUCLEOTIDE SEQUENCE [LARGE SCALE GENOMIC DNA]</scope>
    <source>
        <strain evidence="8 9">DSM 105042</strain>
    </source>
</reference>
<dbReference type="SMART" id="SM00220">
    <property type="entry name" value="S_TKc"/>
    <property type="match status" value="1"/>
</dbReference>
<dbReference type="CDD" id="cd14014">
    <property type="entry name" value="STKc_PknB_like"/>
    <property type="match status" value="1"/>
</dbReference>
<keyword evidence="3 8" id="KW-0418">Kinase</keyword>
<dbReference type="PROSITE" id="PS00108">
    <property type="entry name" value="PROTEIN_KINASE_ST"/>
    <property type="match status" value="1"/>
</dbReference>
<evidence type="ECO:0000256" key="3">
    <source>
        <dbReference type="ARBA" id="ARBA00022777"/>
    </source>
</evidence>
<sequence>MSQLTAADGRGAPQGRDESALFEEETVPHAFVPTSAWPSLEGPVVAHSSTAQTPSPSATPSIGIMPPVRHPAAAEVLPGFDQLRSRVDDAVLSDLIGDYKALRGTAGPAPEEATGRRPDQLGNLLGTYRSARFRSAARKVVREGAGDGTSLNKLADYSNQRAGVGAILRDRFILDAEIGRGGMGVVYSAVDRRRLEAGSPQPYVALKLLNDAFRTDSNALRTLEAEARKAQSLAHPNIATVFDFDRDKAEVFIVMELLTGQPLNRLLAASTGQAMAPALIANVLKGICAGLAYAHASGVVHSDLKPGNIFVGDDRQVKLIDFGLATASNGTGFDAGQLGALTAAYASPEMFEGADRDPRDDVFALGCIAYQMFVGFHPFAMRASNEAREQGLTLEPIPDLDPMAWEALKKALAFERDERPQSVEAFATALFEA</sequence>
<dbReference type="GO" id="GO:0016301">
    <property type="term" value="F:kinase activity"/>
    <property type="evidence" value="ECO:0007669"/>
    <property type="project" value="UniProtKB-KW"/>
</dbReference>
<dbReference type="PROSITE" id="PS50011">
    <property type="entry name" value="PROTEIN_KINASE_DOM"/>
    <property type="match status" value="1"/>
</dbReference>
<dbReference type="InterPro" id="IPR011009">
    <property type="entry name" value="Kinase-like_dom_sf"/>
</dbReference>
<feature type="domain" description="Protein kinase" evidence="7">
    <location>
        <begin position="172"/>
        <end position="431"/>
    </location>
</feature>
<evidence type="ECO:0000256" key="6">
    <source>
        <dbReference type="SAM" id="MobiDB-lite"/>
    </source>
</evidence>
<evidence type="ECO:0000256" key="2">
    <source>
        <dbReference type="ARBA" id="ARBA00022741"/>
    </source>
</evidence>
<dbReference type="EMBL" id="JBEPLJ010000005">
    <property type="protein sequence ID" value="MET3585335.1"/>
    <property type="molecule type" value="Genomic_DNA"/>
</dbReference>
<gene>
    <name evidence="8" type="ORF">ABID21_001444</name>
</gene>
<name>A0ABV2H473_9HYPH</name>
<evidence type="ECO:0000256" key="1">
    <source>
        <dbReference type="ARBA" id="ARBA00022679"/>
    </source>
</evidence>
<accession>A0ABV2H473</accession>
<comment type="caution">
    <text evidence="8">The sequence shown here is derived from an EMBL/GenBank/DDBJ whole genome shotgun (WGS) entry which is preliminary data.</text>
</comment>
<dbReference type="SUPFAM" id="SSF56112">
    <property type="entry name" value="Protein kinase-like (PK-like)"/>
    <property type="match status" value="1"/>
</dbReference>
<dbReference type="Gene3D" id="1.10.510.10">
    <property type="entry name" value="Transferase(Phosphotransferase) domain 1"/>
    <property type="match status" value="1"/>
</dbReference>
<keyword evidence="4 5" id="KW-0067">ATP-binding</keyword>